<evidence type="ECO:0000313" key="4">
    <source>
        <dbReference type="Proteomes" id="UP000011087"/>
    </source>
</evidence>
<reference evidence="3" key="3">
    <citation type="submission" date="2015-06" db="UniProtKB">
        <authorList>
            <consortium name="EnsemblProtists"/>
        </authorList>
    </citation>
    <scope>IDENTIFICATION</scope>
</reference>
<feature type="transmembrane region" description="Helical" evidence="1">
    <location>
        <begin position="50"/>
        <end position="69"/>
    </location>
</feature>
<gene>
    <name evidence="2" type="ORF">GUITHDRAFT_152930</name>
</gene>
<dbReference type="AlphaFoldDB" id="L1J7Y0"/>
<name>L1J7Y0_GUITC</name>
<keyword evidence="1" id="KW-1133">Transmembrane helix</keyword>
<evidence type="ECO:0000313" key="2">
    <source>
        <dbReference type="EMBL" id="EKX44636.1"/>
    </source>
</evidence>
<keyword evidence="4" id="KW-1185">Reference proteome</keyword>
<dbReference type="Proteomes" id="UP000011087">
    <property type="component" value="Unassembled WGS sequence"/>
</dbReference>
<dbReference type="RefSeq" id="XP_005831616.1">
    <property type="nucleotide sequence ID" value="XM_005831559.1"/>
</dbReference>
<dbReference type="KEGG" id="gtt:GUITHDRAFT_152930"/>
<dbReference type="HOGENOM" id="CLU_1368520_0_0_1"/>
<protein>
    <submittedName>
        <fullName evidence="2 3">Uncharacterized protein</fullName>
    </submittedName>
</protein>
<dbReference type="EMBL" id="JH993003">
    <property type="protein sequence ID" value="EKX44636.1"/>
    <property type="molecule type" value="Genomic_DNA"/>
</dbReference>
<reference evidence="4" key="2">
    <citation type="submission" date="2012-11" db="EMBL/GenBank/DDBJ databases">
        <authorList>
            <person name="Kuo A."/>
            <person name="Curtis B.A."/>
            <person name="Tanifuji G."/>
            <person name="Burki F."/>
            <person name="Gruber A."/>
            <person name="Irimia M."/>
            <person name="Maruyama S."/>
            <person name="Arias M.C."/>
            <person name="Ball S.G."/>
            <person name="Gile G.H."/>
            <person name="Hirakawa Y."/>
            <person name="Hopkins J.F."/>
            <person name="Rensing S.A."/>
            <person name="Schmutz J."/>
            <person name="Symeonidi A."/>
            <person name="Elias M."/>
            <person name="Eveleigh R.J."/>
            <person name="Herman E.K."/>
            <person name="Klute M.J."/>
            <person name="Nakayama T."/>
            <person name="Obornik M."/>
            <person name="Reyes-Prieto A."/>
            <person name="Armbrust E.V."/>
            <person name="Aves S.J."/>
            <person name="Beiko R.G."/>
            <person name="Coutinho P."/>
            <person name="Dacks J.B."/>
            <person name="Durnford D.G."/>
            <person name="Fast N.M."/>
            <person name="Green B.R."/>
            <person name="Grisdale C."/>
            <person name="Hempe F."/>
            <person name="Henrissat B."/>
            <person name="Hoppner M.P."/>
            <person name="Ishida K.-I."/>
            <person name="Kim E."/>
            <person name="Koreny L."/>
            <person name="Kroth P.G."/>
            <person name="Liu Y."/>
            <person name="Malik S.-B."/>
            <person name="Maier U.G."/>
            <person name="McRose D."/>
            <person name="Mock T."/>
            <person name="Neilson J.A."/>
            <person name="Onodera N.T."/>
            <person name="Poole A.M."/>
            <person name="Pritham E.J."/>
            <person name="Richards T.A."/>
            <person name="Rocap G."/>
            <person name="Roy S.W."/>
            <person name="Sarai C."/>
            <person name="Schaack S."/>
            <person name="Shirato S."/>
            <person name="Slamovits C.H."/>
            <person name="Spencer D.F."/>
            <person name="Suzuki S."/>
            <person name="Worden A.Z."/>
            <person name="Zauner S."/>
            <person name="Barry K."/>
            <person name="Bell C."/>
            <person name="Bharti A.K."/>
            <person name="Crow J.A."/>
            <person name="Grimwood J."/>
            <person name="Kramer R."/>
            <person name="Lindquist E."/>
            <person name="Lucas S."/>
            <person name="Salamov A."/>
            <person name="McFadden G.I."/>
            <person name="Lane C.E."/>
            <person name="Keeling P.J."/>
            <person name="Gray M.W."/>
            <person name="Grigoriev I.V."/>
            <person name="Archibald J.M."/>
        </authorList>
    </citation>
    <scope>NUCLEOTIDE SEQUENCE</scope>
    <source>
        <strain evidence="4">CCMP2712</strain>
    </source>
</reference>
<dbReference type="PaxDb" id="55529-EKX44636"/>
<feature type="transmembrane region" description="Helical" evidence="1">
    <location>
        <begin position="81"/>
        <end position="102"/>
    </location>
</feature>
<evidence type="ECO:0000256" key="1">
    <source>
        <dbReference type="SAM" id="Phobius"/>
    </source>
</evidence>
<evidence type="ECO:0000313" key="3">
    <source>
        <dbReference type="EnsemblProtists" id="EKX44636"/>
    </source>
</evidence>
<proteinExistence type="predicted"/>
<sequence length="200" mass="21424">MAVGIHHGEQCWSGNKLAPFLQPPGLWQLLWSDRRTHAVVRGDVDLSREFQVASLLGGAAFFSGLSWQVAMNIFKAVGVGLYQSFTSVGIVCTMAFFLGMRLMRQNLSPIMSAVDKNSFVNVRSDIGLSIAIGGATAGLVFTDAFLGASPFLAFLEMKTAVSPLVSVLFGGLASSLGFLATTAVQALNKKKCWLDSNFKP</sequence>
<reference evidence="2 4" key="1">
    <citation type="journal article" date="2012" name="Nature">
        <title>Algal genomes reveal evolutionary mosaicism and the fate of nucleomorphs.</title>
        <authorList>
            <consortium name="DOE Joint Genome Institute"/>
            <person name="Curtis B.A."/>
            <person name="Tanifuji G."/>
            <person name="Burki F."/>
            <person name="Gruber A."/>
            <person name="Irimia M."/>
            <person name="Maruyama S."/>
            <person name="Arias M.C."/>
            <person name="Ball S.G."/>
            <person name="Gile G.H."/>
            <person name="Hirakawa Y."/>
            <person name="Hopkins J.F."/>
            <person name="Kuo A."/>
            <person name="Rensing S.A."/>
            <person name="Schmutz J."/>
            <person name="Symeonidi A."/>
            <person name="Elias M."/>
            <person name="Eveleigh R.J."/>
            <person name="Herman E.K."/>
            <person name="Klute M.J."/>
            <person name="Nakayama T."/>
            <person name="Obornik M."/>
            <person name="Reyes-Prieto A."/>
            <person name="Armbrust E.V."/>
            <person name="Aves S.J."/>
            <person name="Beiko R.G."/>
            <person name="Coutinho P."/>
            <person name="Dacks J.B."/>
            <person name="Durnford D.G."/>
            <person name="Fast N.M."/>
            <person name="Green B.R."/>
            <person name="Grisdale C.J."/>
            <person name="Hempel F."/>
            <person name="Henrissat B."/>
            <person name="Hoppner M.P."/>
            <person name="Ishida K."/>
            <person name="Kim E."/>
            <person name="Koreny L."/>
            <person name="Kroth P.G."/>
            <person name="Liu Y."/>
            <person name="Malik S.B."/>
            <person name="Maier U.G."/>
            <person name="McRose D."/>
            <person name="Mock T."/>
            <person name="Neilson J.A."/>
            <person name="Onodera N.T."/>
            <person name="Poole A.M."/>
            <person name="Pritham E.J."/>
            <person name="Richards T.A."/>
            <person name="Rocap G."/>
            <person name="Roy S.W."/>
            <person name="Sarai C."/>
            <person name="Schaack S."/>
            <person name="Shirato S."/>
            <person name="Slamovits C.H."/>
            <person name="Spencer D.F."/>
            <person name="Suzuki S."/>
            <person name="Worden A.Z."/>
            <person name="Zauner S."/>
            <person name="Barry K."/>
            <person name="Bell C."/>
            <person name="Bharti A.K."/>
            <person name="Crow J.A."/>
            <person name="Grimwood J."/>
            <person name="Kramer R."/>
            <person name="Lindquist E."/>
            <person name="Lucas S."/>
            <person name="Salamov A."/>
            <person name="McFadden G.I."/>
            <person name="Lane C.E."/>
            <person name="Keeling P.J."/>
            <person name="Gray M.W."/>
            <person name="Grigoriev I.V."/>
            <person name="Archibald J.M."/>
        </authorList>
    </citation>
    <scope>NUCLEOTIDE SEQUENCE</scope>
    <source>
        <strain evidence="2 4">CCMP2712</strain>
    </source>
</reference>
<dbReference type="EnsemblProtists" id="EKX44636">
    <property type="protein sequence ID" value="EKX44636"/>
    <property type="gene ID" value="GUITHDRAFT_152930"/>
</dbReference>
<accession>L1J7Y0</accession>
<keyword evidence="1" id="KW-0472">Membrane</keyword>
<feature type="transmembrane region" description="Helical" evidence="1">
    <location>
        <begin position="160"/>
        <end position="181"/>
    </location>
</feature>
<dbReference type="OrthoDB" id="36839at2759"/>
<keyword evidence="1" id="KW-0812">Transmembrane</keyword>
<dbReference type="GeneID" id="17301313"/>
<feature type="transmembrane region" description="Helical" evidence="1">
    <location>
        <begin position="126"/>
        <end position="148"/>
    </location>
</feature>
<organism evidence="2">
    <name type="scientific">Guillardia theta (strain CCMP2712)</name>
    <name type="common">Cryptophyte</name>
    <dbReference type="NCBI Taxonomy" id="905079"/>
    <lineage>
        <taxon>Eukaryota</taxon>
        <taxon>Cryptophyceae</taxon>
        <taxon>Pyrenomonadales</taxon>
        <taxon>Geminigeraceae</taxon>
        <taxon>Guillardia</taxon>
    </lineage>
</organism>